<evidence type="ECO:0000256" key="7">
    <source>
        <dbReference type="ARBA" id="ARBA00023136"/>
    </source>
</evidence>
<dbReference type="Pfam" id="PF02949">
    <property type="entry name" value="7tm_6"/>
    <property type="match status" value="1"/>
</dbReference>
<dbReference type="PANTHER" id="PTHR21137:SF35">
    <property type="entry name" value="ODORANT RECEPTOR 19A-RELATED"/>
    <property type="match status" value="1"/>
</dbReference>
<organism evidence="11 12">
    <name type="scientific">Nylanderia fulva</name>
    <dbReference type="NCBI Taxonomy" id="613905"/>
    <lineage>
        <taxon>Eukaryota</taxon>
        <taxon>Metazoa</taxon>
        <taxon>Ecdysozoa</taxon>
        <taxon>Arthropoda</taxon>
        <taxon>Hexapoda</taxon>
        <taxon>Insecta</taxon>
        <taxon>Pterygota</taxon>
        <taxon>Neoptera</taxon>
        <taxon>Endopterygota</taxon>
        <taxon>Hymenoptera</taxon>
        <taxon>Apocrita</taxon>
        <taxon>Aculeata</taxon>
        <taxon>Formicoidea</taxon>
        <taxon>Formicidae</taxon>
        <taxon>Formicinae</taxon>
        <taxon>Nylanderia</taxon>
    </lineage>
</organism>
<feature type="transmembrane region" description="Helical" evidence="10">
    <location>
        <begin position="223"/>
        <end position="245"/>
    </location>
</feature>
<evidence type="ECO:0000256" key="6">
    <source>
        <dbReference type="ARBA" id="ARBA00022989"/>
    </source>
</evidence>
<feature type="transmembrane region" description="Helical" evidence="10">
    <location>
        <begin position="257"/>
        <end position="274"/>
    </location>
</feature>
<evidence type="ECO:0000256" key="5">
    <source>
        <dbReference type="ARBA" id="ARBA00022725"/>
    </source>
</evidence>
<dbReference type="GO" id="GO:0007165">
    <property type="term" value="P:signal transduction"/>
    <property type="evidence" value="ECO:0007669"/>
    <property type="project" value="UniProtKB-KW"/>
</dbReference>
<evidence type="ECO:0000313" key="11">
    <source>
        <dbReference type="EMBL" id="KAF3054559.1"/>
    </source>
</evidence>
<evidence type="ECO:0000313" key="12">
    <source>
        <dbReference type="Proteomes" id="UP000479987"/>
    </source>
</evidence>
<evidence type="ECO:0000256" key="3">
    <source>
        <dbReference type="ARBA" id="ARBA00022606"/>
    </source>
</evidence>
<dbReference type="InterPro" id="IPR004117">
    <property type="entry name" value="7tm6_olfct_rcpt"/>
</dbReference>
<comment type="caution">
    <text evidence="10">Lacks conserved residue(s) required for the propagation of feature annotation.</text>
</comment>
<proteinExistence type="inferred from homology"/>
<keyword evidence="7 10" id="KW-0472">Membrane</keyword>
<sequence length="349" mass="40954">MRVLQFTFKLLTIAGCWRPESWTSLHKRILYNVYSSIMILIMYALILSQLMDIILIVDNTDDFSDNIFIFVPAACTCIKMTLLLINRKSINLLIHTLTKEPCKPRESAEIKIFHKFDDSIENNTRRYTCLALITCVSWFPFDYSSTALFVLLFFHQFLSAVVGSLLNLACDTLIWGLLTHVCCQLEILAYRLKKIIFYTDILRDCILQHYCIFKLAILINVKFRLIMTIQFTMSLLDICFALYQINITTTKAKYLEMIMYMSIMLIQIFFYCWYANEVKLKGPELIDDIFQMEWLTLDENIKKSLIIIMKRALLPIQITSAYIIPMNLESFMDLLKVSYSTYNLLQQTK</sequence>
<evidence type="ECO:0000256" key="9">
    <source>
        <dbReference type="ARBA" id="ARBA00023224"/>
    </source>
</evidence>
<reference evidence="11 12" key="1">
    <citation type="submission" date="2019-08" db="EMBL/GenBank/DDBJ databases">
        <title>High quality draft denovo assembly of Nylanderia fulva.</title>
        <authorList>
            <person name="Vargo E.L."/>
            <person name="Tarone A.M."/>
            <person name="Konganti K.R."/>
        </authorList>
    </citation>
    <scope>NUCLEOTIDE SEQUENCE [LARGE SCALE GENOMIC DNA]</scope>
    <source>
        <strain evidence="11">TAMU-Nful-2015</strain>
        <tissue evidence="11">Whole body</tissue>
    </source>
</reference>
<feature type="transmembrane region" description="Helical" evidence="10">
    <location>
        <begin position="67"/>
        <end position="85"/>
    </location>
</feature>
<keyword evidence="9 10" id="KW-0807">Transducer</keyword>
<dbReference type="GO" id="GO:0005886">
    <property type="term" value="C:plasma membrane"/>
    <property type="evidence" value="ECO:0007669"/>
    <property type="project" value="UniProtKB-SubCell"/>
</dbReference>
<dbReference type="Proteomes" id="UP000479987">
    <property type="component" value="Unassembled WGS sequence"/>
</dbReference>
<dbReference type="AlphaFoldDB" id="A0A6G1LRZ2"/>
<gene>
    <name evidence="11" type="primary">Or-109</name>
    <name evidence="11" type="synonym">Nful_v1.0-Or-109-fd</name>
    <name evidence="11" type="ORF">NFUL_NFUL000083</name>
</gene>
<keyword evidence="8 10" id="KW-0675">Receptor</keyword>
<dbReference type="GO" id="GO:0005549">
    <property type="term" value="F:odorant binding"/>
    <property type="evidence" value="ECO:0007669"/>
    <property type="project" value="InterPro"/>
</dbReference>
<feature type="transmembrane region" description="Helical" evidence="10">
    <location>
        <begin position="29"/>
        <end position="47"/>
    </location>
</feature>
<evidence type="ECO:0000256" key="4">
    <source>
        <dbReference type="ARBA" id="ARBA00022692"/>
    </source>
</evidence>
<dbReference type="GO" id="GO:0004984">
    <property type="term" value="F:olfactory receptor activity"/>
    <property type="evidence" value="ECO:0007669"/>
    <property type="project" value="InterPro"/>
</dbReference>
<comment type="similarity">
    <text evidence="10">Belongs to the insect chemoreceptor superfamily. Heteromeric odorant receptor channel (TC 1.A.69) family.</text>
</comment>
<comment type="subcellular location">
    <subcellularLocation>
        <location evidence="1 10">Cell membrane</location>
        <topology evidence="1 10">Multi-pass membrane protein</topology>
    </subcellularLocation>
</comment>
<keyword evidence="6 10" id="KW-1133">Transmembrane helix</keyword>
<keyword evidence="2" id="KW-1003">Cell membrane</keyword>
<keyword evidence="4 10" id="KW-0812">Transmembrane</keyword>
<keyword evidence="3 10" id="KW-0716">Sensory transduction</keyword>
<dbReference type="PANTHER" id="PTHR21137">
    <property type="entry name" value="ODORANT RECEPTOR"/>
    <property type="match status" value="1"/>
</dbReference>
<evidence type="ECO:0000256" key="8">
    <source>
        <dbReference type="ARBA" id="ARBA00023170"/>
    </source>
</evidence>
<evidence type="ECO:0000256" key="10">
    <source>
        <dbReference type="RuleBase" id="RU351113"/>
    </source>
</evidence>
<comment type="caution">
    <text evidence="11">The sequence shown here is derived from an EMBL/GenBank/DDBJ whole genome shotgun (WGS) entry which is preliminary data.</text>
</comment>
<evidence type="ECO:0000256" key="1">
    <source>
        <dbReference type="ARBA" id="ARBA00004651"/>
    </source>
</evidence>
<keyword evidence="12" id="KW-1185">Reference proteome</keyword>
<accession>A0A6G1LRZ2</accession>
<name>A0A6G1LRZ2_9HYME</name>
<protein>
    <recommendedName>
        <fullName evidence="10">Odorant receptor</fullName>
    </recommendedName>
</protein>
<keyword evidence="5 10" id="KW-0552">Olfaction</keyword>
<evidence type="ECO:0000256" key="2">
    <source>
        <dbReference type="ARBA" id="ARBA00022475"/>
    </source>
</evidence>
<dbReference type="EMBL" id="SGBU01000019">
    <property type="protein sequence ID" value="KAF3054559.1"/>
    <property type="molecule type" value="Genomic_DNA"/>
</dbReference>